<dbReference type="Proteomes" id="UP000886998">
    <property type="component" value="Unassembled WGS sequence"/>
</dbReference>
<dbReference type="OrthoDB" id="10325059at2759"/>
<dbReference type="EMBL" id="BMAV01005462">
    <property type="protein sequence ID" value="GFY46513.1"/>
    <property type="molecule type" value="Genomic_DNA"/>
</dbReference>
<name>A0A8X6X3Z3_9ARAC</name>
<protein>
    <submittedName>
        <fullName evidence="1">Uncharacterized protein</fullName>
    </submittedName>
</protein>
<evidence type="ECO:0000313" key="1">
    <source>
        <dbReference type="EMBL" id="GFY46513.1"/>
    </source>
</evidence>
<evidence type="ECO:0000313" key="2">
    <source>
        <dbReference type="Proteomes" id="UP000886998"/>
    </source>
</evidence>
<keyword evidence="2" id="KW-1185">Reference proteome</keyword>
<accession>A0A8X6X3Z3</accession>
<sequence>KQADEFMIIGMVKCEPNNLRFMPQKAPCFVNRVGSGHVLQRPTSQQCFNGAKLYQCNQPQDLVEEFQEQKPKAILRYEYHKRTLRS</sequence>
<dbReference type="AlphaFoldDB" id="A0A8X6X3Z3"/>
<gene>
    <name evidence="1" type="ORF">TNIN_404461</name>
</gene>
<proteinExistence type="predicted"/>
<organism evidence="1 2">
    <name type="scientific">Trichonephila inaurata madagascariensis</name>
    <dbReference type="NCBI Taxonomy" id="2747483"/>
    <lineage>
        <taxon>Eukaryota</taxon>
        <taxon>Metazoa</taxon>
        <taxon>Ecdysozoa</taxon>
        <taxon>Arthropoda</taxon>
        <taxon>Chelicerata</taxon>
        <taxon>Arachnida</taxon>
        <taxon>Araneae</taxon>
        <taxon>Araneomorphae</taxon>
        <taxon>Entelegynae</taxon>
        <taxon>Araneoidea</taxon>
        <taxon>Nephilidae</taxon>
        <taxon>Trichonephila</taxon>
        <taxon>Trichonephila inaurata</taxon>
    </lineage>
</organism>
<feature type="non-terminal residue" evidence="1">
    <location>
        <position position="1"/>
    </location>
</feature>
<comment type="caution">
    <text evidence="1">The sequence shown here is derived from an EMBL/GenBank/DDBJ whole genome shotgun (WGS) entry which is preliminary data.</text>
</comment>
<reference evidence="1" key="1">
    <citation type="submission" date="2020-08" db="EMBL/GenBank/DDBJ databases">
        <title>Multicomponent nature underlies the extraordinary mechanical properties of spider dragline silk.</title>
        <authorList>
            <person name="Kono N."/>
            <person name="Nakamura H."/>
            <person name="Mori M."/>
            <person name="Yoshida Y."/>
            <person name="Ohtoshi R."/>
            <person name="Malay A.D."/>
            <person name="Moran D.A.P."/>
            <person name="Tomita M."/>
            <person name="Numata K."/>
            <person name="Arakawa K."/>
        </authorList>
    </citation>
    <scope>NUCLEOTIDE SEQUENCE</scope>
</reference>